<evidence type="ECO:0000259" key="3">
    <source>
        <dbReference type="Pfam" id="PF14244"/>
    </source>
</evidence>
<dbReference type="EMBL" id="SSTE01021217">
    <property type="protein sequence ID" value="KAA0032807.1"/>
    <property type="molecule type" value="Genomic_DNA"/>
</dbReference>
<accession>A0A5A7SU21</accession>
<dbReference type="EMBL" id="SSTD01000651">
    <property type="protein sequence ID" value="TYK30365.1"/>
    <property type="molecule type" value="Genomic_DNA"/>
</dbReference>
<feature type="region of interest" description="Disordered" evidence="1">
    <location>
        <begin position="1"/>
        <end position="22"/>
    </location>
</feature>
<evidence type="ECO:0000313" key="7">
    <source>
        <dbReference type="Proteomes" id="UP000321947"/>
    </source>
</evidence>
<dbReference type="InterPro" id="IPR005162">
    <property type="entry name" value="Retrotrans_gag_dom"/>
</dbReference>
<dbReference type="AlphaFoldDB" id="A0A5A7SU21"/>
<reference evidence="6 7" key="1">
    <citation type="submission" date="2019-08" db="EMBL/GenBank/DDBJ databases">
        <title>Draft genome sequences of two oriental melons (Cucumis melo L. var makuwa).</title>
        <authorList>
            <person name="Kwon S.-Y."/>
        </authorList>
    </citation>
    <scope>NUCLEOTIDE SEQUENCE [LARGE SCALE GENOMIC DNA]</scope>
    <source>
        <strain evidence="7">cv. Chang Bougi</strain>
        <strain evidence="6">cv. SW 3</strain>
        <tissue evidence="4">Leaf</tissue>
    </source>
</reference>
<protein>
    <submittedName>
        <fullName evidence="4">UBN2_3 domain-containing protein</fullName>
    </submittedName>
</protein>
<dbReference type="PANTHER" id="PTHR37610:SF81">
    <property type="entry name" value="RETROTRANSPOSON COPIA-LIKE N-TERMINAL DOMAIN-CONTAINING PROTEIN"/>
    <property type="match status" value="1"/>
</dbReference>
<dbReference type="PANTHER" id="PTHR37610">
    <property type="entry name" value="CCHC-TYPE DOMAIN-CONTAINING PROTEIN"/>
    <property type="match status" value="1"/>
</dbReference>
<comment type="caution">
    <text evidence="4">The sequence shown here is derived from an EMBL/GenBank/DDBJ whole genome shotgun (WGS) entry which is preliminary data.</text>
</comment>
<evidence type="ECO:0000313" key="5">
    <source>
        <dbReference type="EMBL" id="TYK30365.1"/>
    </source>
</evidence>
<evidence type="ECO:0000313" key="6">
    <source>
        <dbReference type="Proteomes" id="UP000321393"/>
    </source>
</evidence>
<dbReference type="Proteomes" id="UP000321947">
    <property type="component" value="Unassembled WGS sequence"/>
</dbReference>
<evidence type="ECO:0000259" key="2">
    <source>
        <dbReference type="Pfam" id="PF03732"/>
    </source>
</evidence>
<feature type="domain" description="Retrotransposon Copia-like N-terminal" evidence="3">
    <location>
        <begin position="57"/>
        <end position="103"/>
    </location>
</feature>
<gene>
    <name evidence="5" type="ORF">E5676_scaffold575G00310</name>
    <name evidence="4" type="ORF">E6C27_scaffold708G00600</name>
</gene>
<dbReference type="Proteomes" id="UP000321393">
    <property type="component" value="Unassembled WGS sequence"/>
</dbReference>
<sequence length="256" mass="28454">MTSNPNLLIPEDPPLPQHSTVSLTIPPSSSANNLPNTSCNTHQEQYASSNSPYILNHSDTSNLILVTELVTDNNYVIWSRSMVLAVSIPNKLGFIDVLITKPAGELLPLWIWNNNVVIAWILNSTSKGILSSILSTQSARATWIDLQDCFQKRNGPRIFQLKCGLSTLKQDQESVTMYFANIKSLWDEYASYHPGCTCGKCACSGTKSVEDFVNFECLMYYLMGLNDDFNHACSQVLIMDPPPAINKAFSLIVQQE</sequence>
<dbReference type="InterPro" id="IPR029472">
    <property type="entry name" value="Copia-like_N"/>
</dbReference>
<dbReference type="OrthoDB" id="5544992at2759"/>
<evidence type="ECO:0000256" key="1">
    <source>
        <dbReference type="SAM" id="MobiDB-lite"/>
    </source>
</evidence>
<name>A0A5A7SU21_CUCMM</name>
<feature type="domain" description="Retrotransposon gag" evidence="2">
    <location>
        <begin position="134"/>
        <end position="190"/>
    </location>
</feature>
<dbReference type="Pfam" id="PF14244">
    <property type="entry name" value="Retrotran_gag_3"/>
    <property type="match status" value="1"/>
</dbReference>
<dbReference type="Pfam" id="PF03732">
    <property type="entry name" value="Retrotrans_gag"/>
    <property type="match status" value="1"/>
</dbReference>
<proteinExistence type="predicted"/>
<organism evidence="4 6">
    <name type="scientific">Cucumis melo var. makuwa</name>
    <name type="common">Oriental melon</name>
    <dbReference type="NCBI Taxonomy" id="1194695"/>
    <lineage>
        <taxon>Eukaryota</taxon>
        <taxon>Viridiplantae</taxon>
        <taxon>Streptophyta</taxon>
        <taxon>Embryophyta</taxon>
        <taxon>Tracheophyta</taxon>
        <taxon>Spermatophyta</taxon>
        <taxon>Magnoliopsida</taxon>
        <taxon>eudicotyledons</taxon>
        <taxon>Gunneridae</taxon>
        <taxon>Pentapetalae</taxon>
        <taxon>rosids</taxon>
        <taxon>fabids</taxon>
        <taxon>Cucurbitales</taxon>
        <taxon>Cucurbitaceae</taxon>
        <taxon>Benincaseae</taxon>
        <taxon>Cucumis</taxon>
    </lineage>
</organism>
<evidence type="ECO:0000313" key="4">
    <source>
        <dbReference type="EMBL" id="KAA0032807.1"/>
    </source>
</evidence>